<gene>
    <name evidence="2" type="ORF">DI556_09790</name>
</gene>
<name>A0A2W5Q4W5_RHOSU</name>
<proteinExistence type="predicted"/>
<evidence type="ECO:0000313" key="2">
    <source>
        <dbReference type="EMBL" id="PZQ49753.1"/>
    </source>
</evidence>
<evidence type="ECO:0000313" key="3">
    <source>
        <dbReference type="Proteomes" id="UP000249185"/>
    </source>
</evidence>
<reference evidence="2 3" key="1">
    <citation type="submission" date="2017-08" db="EMBL/GenBank/DDBJ databases">
        <title>Infants hospitalized years apart are colonized by the same room-sourced microbial strains.</title>
        <authorList>
            <person name="Brooks B."/>
            <person name="Olm M.R."/>
            <person name="Firek B.A."/>
            <person name="Baker R."/>
            <person name="Thomas B.C."/>
            <person name="Morowitz M.J."/>
            <person name="Banfield J.F."/>
        </authorList>
    </citation>
    <scope>NUCLEOTIDE SEQUENCE [LARGE SCALE GENOMIC DNA]</scope>
    <source>
        <strain evidence="2">S2_005_002_R2_34</strain>
    </source>
</reference>
<accession>A0A2W5Q4W5</accession>
<dbReference type="EMBL" id="QFPW01000006">
    <property type="protein sequence ID" value="PZQ49753.1"/>
    <property type="molecule type" value="Genomic_DNA"/>
</dbReference>
<dbReference type="NCBIfam" id="NF047498">
    <property type="entry name" value="LIC_12616_fam"/>
    <property type="match status" value="1"/>
</dbReference>
<evidence type="ECO:0000259" key="1">
    <source>
        <dbReference type="Pfam" id="PF23961"/>
    </source>
</evidence>
<dbReference type="InterPro" id="IPR057087">
    <property type="entry name" value="Gp12-like"/>
</dbReference>
<protein>
    <recommendedName>
        <fullName evidence="1">Phage neck terminator protein gp12-like domain-containing protein</fullName>
    </recommendedName>
</protein>
<sequence>MQRFREGIHGWISAASEQAIWADQDGKLPERQFCAVKITGVRREGAPTYFPIDGDGNQPILQGAILTVSVSVFGGATPGAALDKASALAGSLNRVTVKDRLRSKGLAFVDLPLSPSDVTRIVGTTNEPRAVFDARFRVNLAEIDPVGWIETSSSPVSSAPGTSCSP</sequence>
<dbReference type="Pfam" id="PF23961">
    <property type="entry name" value="Phage_tail_terminator_9"/>
    <property type="match status" value="1"/>
</dbReference>
<feature type="domain" description="Phage neck terminator protein gp12-like" evidence="1">
    <location>
        <begin position="20"/>
        <end position="151"/>
    </location>
</feature>
<dbReference type="AlphaFoldDB" id="A0A2W5Q4W5"/>
<comment type="caution">
    <text evidence="2">The sequence shown here is derived from an EMBL/GenBank/DDBJ whole genome shotgun (WGS) entry which is preliminary data.</text>
</comment>
<organism evidence="2 3">
    <name type="scientific">Rhodovulum sulfidophilum</name>
    <name type="common">Rhodobacter sulfidophilus</name>
    <dbReference type="NCBI Taxonomy" id="35806"/>
    <lineage>
        <taxon>Bacteria</taxon>
        <taxon>Pseudomonadati</taxon>
        <taxon>Pseudomonadota</taxon>
        <taxon>Alphaproteobacteria</taxon>
        <taxon>Rhodobacterales</taxon>
        <taxon>Paracoccaceae</taxon>
        <taxon>Rhodovulum</taxon>
    </lineage>
</organism>
<dbReference type="Proteomes" id="UP000249185">
    <property type="component" value="Unassembled WGS sequence"/>
</dbReference>